<dbReference type="PANTHER" id="PTHR32552">
    <property type="entry name" value="FERRICHROME IRON RECEPTOR-RELATED"/>
    <property type="match status" value="1"/>
</dbReference>
<name>A0A3B0SB59_9ZZZZ</name>
<evidence type="ECO:0000256" key="2">
    <source>
        <dbReference type="ARBA" id="ARBA00022448"/>
    </source>
</evidence>
<proteinExistence type="predicted"/>
<dbReference type="SUPFAM" id="SSF56935">
    <property type="entry name" value="Porins"/>
    <property type="match status" value="1"/>
</dbReference>
<dbReference type="EMBL" id="UOEJ01000048">
    <property type="protein sequence ID" value="VAV93553.1"/>
    <property type="molecule type" value="Genomic_DNA"/>
</dbReference>
<dbReference type="Gene3D" id="3.55.50.30">
    <property type="match status" value="1"/>
</dbReference>
<keyword evidence="6" id="KW-0408">Iron</keyword>
<gene>
    <name evidence="13" type="ORF">MNBD_ALPHA01-1963</name>
</gene>
<dbReference type="InterPro" id="IPR011662">
    <property type="entry name" value="Secretin/TonB_short_N"/>
</dbReference>
<dbReference type="PROSITE" id="PS01156">
    <property type="entry name" value="TONB_DEPENDENT_REC_2"/>
    <property type="match status" value="1"/>
</dbReference>
<protein>
    <submittedName>
        <fullName evidence="13">TonB-dependent receptor</fullName>
    </submittedName>
</protein>
<dbReference type="Pfam" id="PF00593">
    <property type="entry name" value="TonB_dep_Rec_b-barrel"/>
    <property type="match status" value="1"/>
</dbReference>
<evidence type="ECO:0000256" key="9">
    <source>
        <dbReference type="ARBA" id="ARBA00023136"/>
    </source>
</evidence>
<dbReference type="PROSITE" id="PS52016">
    <property type="entry name" value="TONB_DEPENDENT_REC_3"/>
    <property type="match status" value="1"/>
</dbReference>
<sequence>MRQMIVGIFPLFKAAQGPVPGFFSRTVNVRSLLLALTLIFGLIFGTSLPSRGQVEDRQNFDISGQPLSTALLDFAAQANLSLLVRKQDTRGKKSPDLKGDLYPRQALGLLLEGTGLGFEYIDSRTVSVSSDLYRPTPANGGQDAPLPHTDDENMTGPSGDILATVDEVVVTSLRRRSNMQKVPVAVTVIKPPLIREARIHDIEDVGTRVPGLTVASFSIGQPTIHMRGVGSNDDGAALDNSIVMFIDDVYVGRITSINMNFSDLEQIEIMRGPQGTLYGKNAIGGAINVTSKNPTKQLAGTVEATMGNYGRFDSRAVISGPLAEDKLLGRLAFHSRKRKGWQDSIFLPGVRQNDENTWSARGKLLFDPGGGLMMDLNADYSRDDLESTGRIPVVGRVPVRLLGPDGLPTGEVALPTDILADLGGHPGRAINSDRGFTDRTIWGLSSRISREGAYGKLLSITAFRKTDFSWLEDSTGLPSLITDQKVNSNVDERHAQFSQEFRWISADDIKIKYVTGFYYLFEHTHRIENFTFPRGVATTDQDNKTNSFAAFGEATYAFTKDVNFTIGGRLTYETKKMDQQNSIAGNQRILLENFTLRNEGSWTDFSPNFVLSWQQNDDIMWYGSISRGYKSGGFQGAPATLALARRTIDPETVWNYEIGYKSQWLDDRFRLNLVGFYSDYRDLQVVQFKTEGNFGVFQTSNAASASLRGLEMEFTLKPFGGLELFGSYAFLDATYDAFNDRSGQDFTGNVLRQAPRHSLYLALYYERPFYAGRLRVRADYRYQGLSFREPDNRVTIQPGFDLVDASVAYEFADDQWEATLWAKNLLDRQYISHLYVLGGNDYALFGPPRTYGLTVTLNF</sequence>
<dbReference type="InterPro" id="IPR036942">
    <property type="entry name" value="Beta-barrel_TonB_sf"/>
</dbReference>
<feature type="region of interest" description="Disordered" evidence="11">
    <location>
        <begin position="132"/>
        <end position="158"/>
    </location>
</feature>
<dbReference type="CDD" id="cd01347">
    <property type="entry name" value="ligand_gated_channel"/>
    <property type="match status" value="1"/>
</dbReference>
<evidence type="ECO:0000313" key="13">
    <source>
        <dbReference type="EMBL" id="VAV93553.1"/>
    </source>
</evidence>
<evidence type="ECO:0000256" key="7">
    <source>
        <dbReference type="ARBA" id="ARBA00023065"/>
    </source>
</evidence>
<keyword evidence="5" id="KW-0732">Signal</keyword>
<comment type="subcellular location">
    <subcellularLocation>
        <location evidence="1">Cell outer membrane</location>
        <topology evidence="1">Multi-pass membrane protein</topology>
    </subcellularLocation>
</comment>
<keyword evidence="8" id="KW-0798">TonB box</keyword>
<reference evidence="13" key="1">
    <citation type="submission" date="2018-06" db="EMBL/GenBank/DDBJ databases">
        <authorList>
            <person name="Zhirakovskaya E."/>
        </authorList>
    </citation>
    <scope>NUCLEOTIDE SEQUENCE</scope>
</reference>
<keyword evidence="3" id="KW-0410">Iron transport</keyword>
<dbReference type="GO" id="GO:0009279">
    <property type="term" value="C:cell outer membrane"/>
    <property type="evidence" value="ECO:0007669"/>
    <property type="project" value="UniProtKB-SubCell"/>
</dbReference>
<keyword evidence="4" id="KW-0812">Transmembrane</keyword>
<evidence type="ECO:0000256" key="1">
    <source>
        <dbReference type="ARBA" id="ARBA00004571"/>
    </source>
</evidence>
<keyword evidence="2" id="KW-0813">Transport</keyword>
<keyword evidence="10" id="KW-0998">Cell outer membrane</keyword>
<evidence type="ECO:0000256" key="11">
    <source>
        <dbReference type="SAM" id="MobiDB-lite"/>
    </source>
</evidence>
<dbReference type="Pfam" id="PF07660">
    <property type="entry name" value="STN"/>
    <property type="match status" value="1"/>
</dbReference>
<keyword evidence="9" id="KW-0472">Membrane</keyword>
<keyword evidence="7" id="KW-0406">Ion transport</keyword>
<dbReference type="Pfam" id="PF07715">
    <property type="entry name" value="Plug"/>
    <property type="match status" value="1"/>
</dbReference>
<dbReference type="Gene3D" id="2.40.170.20">
    <property type="entry name" value="TonB-dependent receptor, beta-barrel domain"/>
    <property type="match status" value="1"/>
</dbReference>
<dbReference type="InterPro" id="IPR000531">
    <property type="entry name" value="Beta-barrel_TonB"/>
</dbReference>
<evidence type="ECO:0000256" key="4">
    <source>
        <dbReference type="ARBA" id="ARBA00022692"/>
    </source>
</evidence>
<accession>A0A3B0SB59</accession>
<dbReference type="PANTHER" id="PTHR32552:SF81">
    <property type="entry name" value="TONB-DEPENDENT OUTER MEMBRANE RECEPTOR"/>
    <property type="match status" value="1"/>
</dbReference>
<dbReference type="InterPro" id="IPR010917">
    <property type="entry name" value="TonB_rcpt_CS"/>
</dbReference>
<feature type="domain" description="Secretin/TonB short N-terminal" evidence="12">
    <location>
        <begin position="80"/>
        <end position="131"/>
    </location>
</feature>
<dbReference type="AlphaFoldDB" id="A0A3B0SB59"/>
<dbReference type="GO" id="GO:0006826">
    <property type="term" value="P:iron ion transport"/>
    <property type="evidence" value="ECO:0007669"/>
    <property type="project" value="UniProtKB-KW"/>
</dbReference>
<dbReference type="InterPro" id="IPR012910">
    <property type="entry name" value="Plug_dom"/>
</dbReference>
<dbReference type="InterPro" id="IPR039426">
    <property type="entry name" value="TonB-dep_rcpt-like"/>
</dbReference>
<organism evidence="13">
    <name type="scientific">hydrothermal vent metagenome</name>
    <dbReference type="NCBI Taxonomy" id="652676"/>
    <lineage>
        <taxon>unclassified sequences</taxon>
        <taxon>metagenomes</taxon>
        <taxon>ecological metagenomes</taxon>
    </lineage>
</organism>
<evidence type="ECO:0000256" key="3">
    <source>
        <dbReference type="ARBA" id="ARBA00022496"/>
    </source>
</evidence>
<evidence type="ECO:0000256" key="6">
    <source>
        <dbReference type="ARBA" id="ARBA00023004"/>
    </source>
</evidence>
<evidence type="ECO:0000256" key="5">
    <source>
        <dbReference type="ARBA" id="ARBA00022729"/>
    </source>
</evidence>
<evidence type="ECO:0000259" key="12">
    <source>
        <dbReference type="SMART" id="SM00965"/>
    </source>
</evidence>
<evidence type="ECO:0000256" key="8">
    <source>
        <dbReference type="ARBA" id="ARBA00023077"/>
    </source>
</evidence>
<dbReference type="SMART" id="SM00965">
    <property type="entry name" value="STN"/>
    <property type="match status" value="1"/>
</dbReference>
<keyword evidence="13" id="KW-0675">Receptor</keyword>
<evidence type="ECO:0000256" key="10">
    <source>
        <dbReference type="ARBA" id="ARBA00023237"/>
    </source>
</evidence>